<protein>
    <submittedName>
        <fullName evidence="1">Uncharacterized protein</fullName>
    </submittedName>
</protein>
<keyword evidence="2" id="KW-1185">Reference proteome</keyword>
<comment type="caution">
    <text evidence="1">The sequence shown here is derived from an EMBL/GenBank/DDBJ whole genome shotgun (WGS) entry which is preliminary data.</text>
</comment>
<evidence type="ECO:0000313" key="1">
    <source>
        <dbReference type="EMBL" id="OIJ11498.1"/>
    </source>
</evidence>
<accession>A0A1S2LG72</accession>
<organism evidence="1 2">
    <name type="scientific">Anaerobacillus arseniciselenatis</name>
    <dbReference type="NCBI Taxonomy" id="85682"/>
    <lineage>
        <taxon>Bacteria</taxon>
        <taxon>Bacillati</taxon>
        <taxon>Bacillota</taxon>
        <taxon>Bacilli</taxon>
        <taxon>Bacillales</taxon>
        <taxon>Bacillaceae</taxon>
        <taxon>Anaerobacillus</taxon>
    </lineage>
</organism>
<dbReference type="AlphaFoldDB" id="A0A1S2LG72"/>
<dbReference type="RefSeq" id="WP_071313638.1">
    <property type="nucleotide sequence ID" value="NZ_MLQQ01000027.1"/>
</dbReference>
<name>A0A1S2LG72_9BACI</name>
<evidence type="ECO:0000313" key="2">
    <source>
        <dbReference type="Proteomes" id="UP000180098"/>
    </source>
</evidence>
<dbReference type="EMBL" id="MLQQ01000027">
    <property type="protein sequence ID" value="OIJ11498.1"/>
    <property type="molecule type" value="Genomic_DNA"/>
</dbReference>
<dbReference type="Proteomes" id="UP000180098">
    <property type="component" value="Unassembled WGS sequence"/>
</dbReference>
<dbReference type="OrthoDB" id="9760715at2"/>
<gene>
    <name evidence="1" type="ORF">BKP35_12200</name>
</gene>
<proteinExistence type="predicted"/>
<reference evidence="1 2" key="1">
    <citation type="submission" date="2016-10" db="EMBL/GenBank/DDBJ databases">
        <title>Draft genome sequences of four alkaliphilic bacteria belonging to the Anaerobacillus genus.</title>
        <authorList>
            <person name="Bassil N.M."/>
            <person name="Lloyd J.R."/>
        </authorList>
    </citation>
    <scope>NUCLEOTIDE SEQUENCE [LARGE SCALE GENOMIC DNA]</scope>
    <source>
        <strain evidence="1 2">DSM 15340</strain>
    </source>
</reference>
<sequence>MEINLQSVERNFNAKLHFAVVEGKEIIAASYVGVPEATTAITAGIIENRPVRIGNLLFNRSMDAFRRLDRRIGMGDVAHGMVFNSLTTIDGINNVIEGEDNKKSYIISMSGNIKEDVSNHVIERFGLPIEFKEQYSGLLGFMYEDLEVIQNPEFMELYPSLRAVRFNGTEQDVLEIVEDALKNGMLIIPKSEVEGVFDPEWSMKEYMIKNAQAMNKLLAEMKPLHTMKDKLDPAIATMDRIPFPAQAHVIQGLVNGYSVGNSVWSAANMG</sequence>